<gene>
    <name evidence="1" type="ORF">PAHAL_9G555500</name>
</gene>
<sequence length="50" mass="6017">MQVHTKAHTDQMRTFMKMCSGGTPVGENMQWYNSSWNNEIMIWIFKRCFN</sequence>
<accession>A0A2T8I5W0</accession>
<dbReference type="AlphaFoldDB" id="A0A2T8I5W0"/>
<proteinExistence type="predicted"/>
<organism evidence="1">
    <name type="scientific">Panicum hallii</name>
    <dbReference type="NCBI Taxonomy" id="206008"/>
    <lineage>
        <taxon>Eukaryota</taxon>
        <taxon>Viridiplantae</taxon>
        <taxon>Streptophyta</taxon>
        <taxon>Embryophyta</taxon>
        <taxon>Tracheophyta</taxon>
        <taxon>Spermatophyta</taxon>
        <taxon>Magnoliopsida</taxon>
        <taxon>Liliopsida</taxon>
        <taxon>Poales</taxon>
        <taxon>Poaceae</taxon>
        <taxon>PACMAD clade</taxon>
        <taxon>Panicoideae</taxon>
        <taxon>Panicodae</taxon>
        <taxon>Paniceae</taxon>
        <taxon>Panicinae</taxon>
        <taxon>Panicum</taxon>
        <taxon>Panicum sect. Panicum</taxon>
    </lineage>
</organism>
<dbReference type="Gramene" id="PVH33049">
    <property type="protein sequence ID" value="PVH33049"/>
    <property type="gene ID" value="PAHAL_9G555500"/>
</dbReference>
<dbReference type="EMBL" id="CM008054">
    <property type="protein sequence ID" value="PVH33049.1"/>
    <property type="molecule type" value="Genomic_DNA"/>
</dbReference>
<dbReference type="Proteomes" id="UP000243499">
    <property type="component" value="Chromosome 9"/>
</dbReference>
<name>A0A2T8I5W0_9POAL</name>
<reference evidence="1" key="1">
    <citation type="submission" date="2018-04" db="EMBL/GenBank/DDBJ databases">
        <title>WGS assembly of Panicum hallii.</title>
        <authorList>
            <person name="Lovell J."/>
            <person name="Jenkins J."/>
            <person name="Lowry D."/>
            <person name="Mamidi S."/>
            <person name="Sreedasyam A."/>
            <person name="Weng X."/>
            <person name="Barry K."/>
            <person name="Bonette J."/>
            <person name="Campitelli B."/>
            <person name="Daum C."/>
            <person name="Gordon S."/>
            <person name="Gould B."/>
            <person name="Lipzen A."/>
            <person name="Macqueen A."/>
            <person name="Palacio-Mejia J."/>
            <person name="Plott C."/>
            <person name="Shakirov E."/>
            <person name="Shu S."/>
            <person name="Yoshinaga Y."/>
            <person name="Zane M."/>
            <person name="Rokhsar D."/>
            <person name="Grimwood J."/>
            <person name="Schmutz J."/>
            <person name="Juenger T."/>
        </authorList>
    </citation>
    <scope>NUCLEOTIDE SEQUENCE [LARGE SCALE GENOMIC DNA]</scope>
    <source>
        <strain evidence="1">FIL2</strain>
    </source>
</reference>
<evidence type="ECO:0000313" key="1">
    <source>
        <dbReference type="EMBL" id="PVH33049.1"/>
    </source>
</evidence>
<protein>
    <submittedName>
        <fullName evidence="1">Uncharacterized protein</fullName>
    </submittedName>
</protein>